<feature type="compositionally biased region" description="Low complexity" evidence="7">
    <location>
        <begin position="36"/>
        <end position="53"/>
    </location>
</feature>
<dbReference type="SUPFAM" id="SSF52172">
    <property type="entry name" value="CheY-like"/>
    <property type="match status" value="1"/>
</dbReference>
<protein>
    <recommendedName>
        <fullName evidence="2">histidine kinase</fullName>
        <ecNumber evidence="2">2.7.13.3</ecNumber>
    </recommendedName>
</protein>
<keyword evidence="5" id="KW-0418">Kinase</keyword>
<sequence length="970" mass="107715">MLRSVFSSLQMQPSLGSSSGMSGGEGSDYEPPAPPRKSSAAAGAAATPEAATADKTCAWSSRRRPGLQHMSTQQSVLAEKSGPPEPVSVVVEDVDFDAVFDEPAHSIAHGDDDKDDASTVSDTHSHDSKLFSGGLSHSARSDADGSSLRHRRRHIGSAAWFKHLITDTIWPALKHFGSQTFPEPKKEASYRRETWFSQKYPAMFCAIFLLFDWLVSLGLRGYFQPYDWAMFVGVLGFFTIPLPIMVLFDGTIRFRWVYNTFLFVSVWSWGIFITIDMYICKAFRTDNTCGGNKFLYLMGSMLGLPTLALLCMGQNRYLHLFGMLLSVFLTSFMLFAPEDAPKSTWRDPIIIAIYHAFLLMASYFKEQSERQLFLLRQQLKLQYRAVQAAQIMERKAEESKKRFVSYIFHEVRVPLNTALLAVQNLEGEGVFKNIDEDQADLVHGLMGSLAMMEKVLNDVLSFNRMESGRFSQARKPFDFHKSIQIVALSHRAQAEQANVDFKIDLDPRIDQVGSQFVGDEMRLRQVTSNLVSNALKFTSRGEVRVTTKLILPPPDSNIDNDRSSTIKEIVASSPIREFAPQSPFGHDEPYEEDITANGPRRHRSFDAEKGSVLLEMRRMSLDPSIHLRRQTPEQDGPLTRQISVGGTALPPTKSRVVVRVEVHDTGAGLRPEDLKNNRLFSPYVQTEIGRRQGGKGSGLGLALVRQIVKLSGGRLGVDSELGVGSTFWFEMPYGMIPRQPGETPDLATPRMLLPAIEEPQEGDKSVQATPQPPSESQFGDPPAEQPPLTIPTETPLTERTDPSTVSRDPSPPRDSDDDDRPLSTLVVDDDNLTRKLMSRMIKRMGHQVTQAENGQVALDLITANAVDPEAKTFEIVFLDNQMPMLSGVEVARELRALGSDIFIVGCTGNALREDQDEYLGAGADHLLTKPIHQESVVEMIAAARERSNAKRRGPFEGDSPRPSPGPSPSA</sequence>
<gene>
    <name evidence="11" type="primary">tcsB</name>
    <name evidence="11" type="ORF">LOC62_07G009057</name>
</gene>
<dbReference type="SMART" id="SM00387">
    <property type="entry name" value="HATPase_c"/>
    <property type="match status" value="1"/>
</dbReference>
<dbReference type="Pfam" id="PF02518">
    <property type="entry name" value="HATPase_c"/>
    <property type="match status" value="1"/>
</dbReference>
<feature type="transmembrane region" description="Helical" evidence="8">
    <location>
        <begin position="260"/>
        <end position="279"/>
    </location>
</feature>
<dbReference type="PANTHER" id="PTHR43047:SF66">
    <property type="entry name" value="HISKA"/>
    <property type="match status" value="1"/>
</dbReference>
<keyword evidence="8" id="KW-0472">Membrane</keyword>
<comment type="catalytic activity">
    <reaction evidence="1">
        <text>ATP + protein L-histidine = ADP + protein N-phospho-L-histidine.</text>
        <dbReference type="EC" id="2.7.13.3"/>
    </reaction>
</comment>
<dbReference type="PROSITE" id="PS50110">
    <property type="entry name" value="RESPONSE_REGULATORY"/>
    <property type="match status" value="1"/>
</dbReference>
<accession>A0AAF0YK53</accession>
<dbReference type="Proteomes" id="UP000827549">
    <property type="component" value="Chromosome 7"/>
</dbReference>
<dbReference type="PRINTS" id="PR00344">
    <property type="entry name" value="BCTRLSENSOR"/>
</dbReference>
<organism evidence="11 12">
    <name type="scientific">Vanrija pseudolonga</name>
    <dbReference type="NCBI Taxonomy" id="143232"/>
    <lineage>
        <taxon>Eukaryota</taxon>
        <taxon>Fungi</taxon>
        <taxon>Dikarya</taxon>
        <taxon>Basidiomycota</taxon>
        <taxon>Agaricomycotina</taxon>
        <taxon>Tremellomycetes</taxon>
        <taxon>Trichosporonales</taxon>
        <taxon>Trichosporonaceae</taxon>
        <taxon>Vanrija</taxon>
    </lineage>
</organism>
<dbReference type="CDD" id="cd00082">
    <property type="entry name" value="HisKA"/>
    <property type="match status" value="1"/>
</dbReference>
<dbReference type="InterPro" id="IPR003661">
    <property type="entry name" value="HisK_dim/P_dom"/>
</dbReference>
<evidence type="ECO:0000259" key="10">
    <source>
        <dbReference type="PROSITE" id="PS50110"/>
    </source>
</evidence>
<dbReference type="SUPFAM" id="SSF55874">
    <property type="entry name" value="ATPase domain of HSP90 chaperone/DNA topoisomerase II/histidine kinase"/>
    <property type="match status" value="2"/>
</dbReference>
<dbReference type="Gene3D" id="3.40.50.2300">
    <property type="match status" value="1"/>
</dbReference>
<evidence type="ECO:0000256" key="1">
    <source>
        <dbReference type="ARBA" id="ARBA00000085"/>
    </source>
</evidence>
<dbReference type="GeneID" id="87812220"/>
<feature type="compositionally biased region" description="Pro residues" evidence="7">
    <location>
        <begin position="961"/>
        <end position="970"/>
    </location>
</feature>
<evidence type="ECO:0000313" key="12">
    <source>
        <dbReference type="Proteomes" id="UP000827549"/>
    </source>
</evidence>
<dbReference type="Gene3D" id="3.30.565.10">
    <property type="entry name" value="Histidine kinase-like ATPase, C-terminal domain"/>
    <property type="match status" value="1"/>
</dbReference>
<evidence type="ECO:0000256" key="7">
    <source>
        <dbReference type="SAM" id="MobiDB-lite"/>
    </source>
</evidence>
<keyword evidence="3 6" id="KW-0597">Phosphoprotein</keyword>
<evidence type="ECO:0000256" key="5">
    <source>
        <dbReference type="ARBA" id="ARBA00022777"/>
    </source>
</evidence>
<feature type="region of interest" description="Disordered" evidence="7">
    <location>
        <begin position="1"/>
        <end position="86"/>
    </location>
</feature>
<evidence type="ECO:0000256" key="3">
    <source>
        <dbReference type="ARBA" id="ARBA00022553"/>
    </source>
</evidence>
<feature type="transmembrane region" description="Helical" evidence="8">
    <location>
        <begin position="294"/>
        <end position="311"/>
    </location>
</feature>
<feature type="transmembrane region" description="Helical" evidence="8">
    <location>
        <begin position="200"/>
        <end position="222"/>
    </location>
</feature>
<dbReference type="SMART" id="SM00388">
    <property type="entry name" value="HisKA"/>
    <property type="match status" value="1"/>
</dbReference>
<dbReference type="InterPro" id="IPR011006">
    <property type="entry name" value="CheY-like_superfamily"/>
</dbReference>
<dbReference type="Pfam" id="PF00512">
    <property type="entry name" value="HisKA"/>
    <property type="match status" value="1"/>
</dbReference>
<dbReference type="GO" id="GO:0000155">
    <property type="term" value="F:phosphorelay sensor kinase activity"/>
    <property type="evidence" value="ECO:0007669"/>
    <property type="project" value="InterPro"/>
</dbReference>
<dbReference type="InterPro" id="IPR004358">
    <property type="entry name" value="Sig_transdc_His_kin-like_C"/>
</dbReference>
<dbReference type="Pfam" id="PF00072">
    <property type="entry name" value="Response_reg"/>
    <property type="match status" value="1"/>
</dbReference>
<dbReference type="InterPro" id="IPR036890">
    <property type="entry name" value="HATPase_C_sf"/>
</dbReference>
<dbReference type="AlphaFoldDB" id="A0AAF0YK53"/>
<dbReference type="InterPro" id="IPR001789">
    <property type="entry name" value="Sig_transdc_resp-reg_receiver"/>
</dbReference>
<dbReference type="InterPro" id="IPR005467">
    <property type="entry name" value="His_kinase_dom"/>
</dbReference>
<feature type="compositionally biased region" description="Polar residues" evidence="7">
    <location>
        <begin position="766"/>
        <end position="777"/>
    </location>
</feature>
<evidence type="ECO:0000313" key="11">
    <source>
        <dbReference type="EMBL" id="WOO85554.1"/>
    </source>
</evidence>
<dbReference type="EC" id="2.7.13.3" evidence="2"/>
<evidence type="ECO:0000256" key="2">
    <source>
        <dbReference type="ARBA" id="ARBA00012438"/>
    </source>
</evidence>
<dbReference type="CDD" id="cd17546">
    <property type="entry name" value="REC_hyHK_CKI1_RcsC-like"/>
    <property type="match status" value="1"/>
</dbReference>
<feature type="transmembrane region" description="Helical" evidence="8">
    <location>
        <begin position="228"/>
        <end position="248"/>
    </location>
</feature>
<feature type="region of interest" description="Disordered" evidence="7">
    <location>
        <begin position="104"/>
        <end position="147"/>
    </location>
</feature>
<feature type="domain" description="Response regulatory" evidence="10">
    <location>
        <begin position="823"/>
        <end position="944"/>
    </location>
</feature>
<keyword evidence="4" id="KW-0808">Transferase</keyword>
<dbReference type="PROSITE" id="PS50109">
    <property type="entry name" value="HIS_KIN"/>
    <property type="match status" value="1"/>
</dbReference>
<feature type="compositionally biased region" description="Basic and acidic residues" evidence="7">
    <location>
        <begin position="943"/>
        <end position="959"/>
    </location>
</feature>
<dbReference type="RefSeq" id="XP_062631580.1">
    <property type="nucleotide sequence ID" value="XM_062775596.1"/>
</dbReference>
<keyword evidence="8" id="KW-1133">Transmembrane helix</keyword>
<feature type="compositionally biased region" description="Low complexity" evidence="7">
    <location>
        <begin position="7"/>
        <end position="20"/>
    </location>
</feature>
<dbReference type="EMBL" id="CP086720">
    <property type="protein sequence ID" value="WOO85554.1"/>
    <property type="molecule type" value="Genomic_DNA"/>
</dbReference>
<dbReference type="SUPFAM" id="SSF47384">
    <property type="entry name" value="Homodimeric domain of signal transducing histidine kinase"/>
    <property type="match status" value="1"/>
</dbReference>
<reference evidence="11" key="1">
    <citation type="submission" date="2023-10" db="EMBL/GenBank/DDBJ databases">
        <authorList>
            <person name="Noh H."/>
        </authorList>
    </citation>
    <scope>NUCLEOTIDE SEQUENCE</scope>
    <source>
        <strain evidence="11">DUCC4014</strain>
    </source>
</reference>
<evidence type="ECO:0000256" key="8">
    <source>
        <dbReference type="SAM" id="Phobius"/>
    </source>
</evidence>
<feature type="transmembrane region" description="Helical" evidence="8">
    <location>
        <begin position="318"/>
        <end position="336"/>
    </location>
</feature>
<name>A0AAF0YK53_9TREE</name>
<evidence type="ECO:0000259" key="9">
    <source>
        <dbReference type="PROSITE" id="PS50109"/>
    </source>
</evidence>
<dbReference type="InterPro" id="IPR003594">
    <property type="entry name" value="HATPase_dom"/>
</dbReference>
<feature type="region of interest" description="Disordered" evidence="7">
    <location>
        <begin position="759"/>
        <end position="825"/>
    </location>
</feature>
<dbReference type="Gene3D" id="1.10.287.130">
    <property type="match status" value="1"/>
</dbReference>
<dbReference type="GO" id="GO:0009927">
    <property type="term" value="F:histidine phosphotransfer kinase activity"/>
    <property type="evidence" value="ECO:0007669"/>
    <property type="project" value="TreeGrafter"/>
</dbReference>
<proteinExistence type="predicted"/>
<dbReference type="SMART" id="SM00448">
    <property type="entry name" value="REC"/>
    <property type="match status" value="1"/>
</dbReference>
<evidence type="ECO:0000256" key="6">
    <source>
        <dbReference type="PROSITE-ProRule" id="PRU00169"/>
    </source>
</evidence>
<feature type="region of interest" description="Disordered" evidence="7">
    <location>
        <begin position="942"/>
        <end position="970"/>
    </location>
</feature>
<keyword evidence="8" id="KW-0812">Transmembrane</keyword>
<dbReference type="InterPro" id="IPR036097">
    <property type="entry name" value="HisK_dim/P_sf"/>
</dbReference>
<evidence type="ECO:0000256" key="4">
    <source>
        <dbReference type="ARBA" id="ARBA00022679"/>
    </source>
</evidence>
<feature type="modified residue" description="4-aspartylphosphate" evidence="6">
    <location>
        <position position="879"/>
    </location>
</feature>
<dbReference type="PANTHER" id="PTHR43047">
    <property type="entry name" value="TWO-COMPONENT HISTIDINE PROTEIN KINASE"/>
    <property type="match status" value="1"/>
</dbReference>
<feature type="domain" description="Histidine kinase" evidence="9">
    <location>
        <begin position="406"/>
        <end position="735"/>
    </location>
</feature>
<dbReference type="GO" id="GO:0005886">
    <property type="term" value="C:plasma membrane"/>
    <property type="evidence" value="ECO:0007669"/>
    <property type="project" value="TreeGrafter"/>
</dbReference>
<keyword evidence="12" id="KW-1185">Reference proteome</keyword>